<proteinExistence type="predicted"/>
<feature type="region of interest" description="Disordered" evidence="1">
    <location>
        <begin position="104"/>
        <end position="140"/>
    </location>
</feature>
<evidence type="ECO:0000313" key="2">
    <source>
        <dbReference type="EMBL" id="OLY79396.1"/>
    </source>
</evidence>
<reference evidence="2 3" key="1">
    <citation type="journal article" date="2016" name="Mol. Biol. Evol.">
        <title>Genome-Wide Survey of Gut Fungi (Harpellales) Reveals the First Horizontally Transferred Ubiquitin Gene from a Mosquito Host.</title>
        <authorList>
            <person name="Wang Y."/>
            <person name="White M.M."/>
            <person name="Kvist S."/>
            <person name="Moncalvo J.M."/>
        </authorList>
    </citation>
    <scope>NUCLEOTIDE SEQUENCE [LARGE SCALE GENOMIC DNA]</scope>
    <source>
        <strain evidence="2 3">ALG-7-W6</strain>
    </source>
</reference>
<dbReference type="Proteomes" id="UP000187455">
    <property type="component" value="Unassembled WGS sequence"/>
</dbReference>
<comment type="caution">
    <text evidence="2">The sequence shown here is derived from an EMBL/GenBank/DDBJ whole genome shotgun (WGS) entry which is preliminary data.</text>
</comment>
<dbReference type="EMBL" id="LSSL01004501">
    <property type="protein sequence ID" value="OLY79396.1"/>
    <property type="molecule type" value="Genomic_DNA"/>
</dbReference>
<dbReference type="AlphaFoldDB" id="A0A1R0GR91"/>
<evidence type="ECO:0000313" key="3">
    <source>
        <dbReference type="Proteomes" id="UP000187455"/>
    </source>
</evidence>
<organism evidence="2 3">
    <name type="scientific">Smittium mucronatum</name>
    <dbReference type="NCBI Taxonomy" id="133383"/>
    <lineage>
        <taxon>Eukaryota</taxon>
        <taxon>Fungi</taxon>
        <taxon>Fungi incertae sedis</taxon>
        <taxon>Zoopagomycota</taxon>
        <taxon>Kickxellomycotina</taxon>
        <taxon>Harpellomycetes</taxon>
        <taxon>Harpellales</taxon>
        <taxon>Legeriomycetaceae</taxon>
        <taxon>Smittium</taxon>
    </lineage>
</organism>
<sequence>MDLEHFERGIQDPIQDSIPHEAEIGGETSSNITLLNFFNDNEISKKIGPHGPNFLGWPSADITPTEEQEEVKQGSEHHPNEGSVSAFGKARNRGIIATYSWPLQSSSHDSKKARGLRPLLDLRKQNSHVEEQNFKMETLK</sequence>
<keyword evidence="3" id="KW-1185">Reference proteome</keyword>
<dbReference type="STRING" id="133383.A0A1R0GR91"/>
<feature type="compositionally biased region" description="Basic and acidic residues" evidence="1">
    <location>
        <begin position="70"/>
        <end position="80"/>
    </location>
</feature>
<name>A0A1R0GR91_9FUNG</name>
<feature type="region of interest" description="Disordered" evidence="1">
    <location>
        <begin position="49"/>
        <end position="89"/>
    </location>
</feature>
<gene>
    <name evidence="2" type="ORF">AYI68_g6536</name>
</gene>
<dbReference type="OrthoDB" id="10587284at2759"/>
<accession>A0A1R0GR91</accession>
<protein>
    <submittedName>
        <fullName evidence="2">Uncharacterized protein</fullName>
    </submittedName>
</protein>
<evidence type="ECO:0000256" key="1">
    <source>
        <dbReference type="SAM" id="MobiDB-lite"/>
    </source>
</evidence>
<feature type="compositionally biased region" description="Basic and acidic residues" evidence="1">
    <location>
        <begin position="120"/>
        <end position="140"/>
    </location>
</feature>